<dbReference type="PROSITE" id="PS00237">
    <property type="entry name" value="G_PROTEIN_RECEP_F1_1"/>
    <property type="match status" value="1"/>
</dbReference>
<dbReference type="SUPFAM" id="SSF81321">
    <property type="entry name" value="Family A G protein-coupled receptor-like"/>
    <property type="match status" value="1"/>
</dbReference>
<evidence type="ECO:0000313" key="14">
    <source>
        <dbReference type="Proteomes" id="UP000694402"/>
    </source>
</evidence>
<proteinExistence type="inferred from homology"/>
<keyword evidence="4 10" id="KW-1133">Transmembrane helix</keyword>
<name>A0A8C8C9S8_ONCTS</name>
<dbReference type="PRINTS" id="PR00237">
    <property type="entry name" value="GPCRRHODOPSN"/>
</dbReference>
<accession>A0A8C8C9S8</accession>
<feature type="chain" id="PRO_5034812808" evidence="11">
    <location>
        <begin position="25"/>
        <end position="263"/>
    </location>
</feature>
<dbReference type="Proteomes" id="UP000694402">
    <property type="component" value="Unassembled WGS sequence"/>
</dbReference>
<evidence type="ECO:0000256" key="5">
    <source>
        <dbReference type="ARBA" id="ARBA00023040"/>
    </source>
</evidence>
<keyword evidence="6 10" id="KW-0472">Membrane</keyword>
<comment type="similarity">
    <text evidence="9">Belongs to the G-protein coupled receptor 1 family.</text>
</comment>
<keyword evidence="2" id="KW-1003">Cell membrane</keyword>
<dbReference type="InterPro" id="IPR000276">
    <property type="entry name" value="GPCR_Rhodpsn"/>
</dbReference>
<sequence>LAMTDLLLGLLVLILSATLELLSGHWPLGGILCNIYISLDVMLCTASTLTLLAISVDRYLAISTPHFPTSFLPIHLGWNTGDFRVQNLDWVEVEGHTCRFEWHNNYVLLDAFGNFYLPLLVMYDICPSADLFLKPVFILPFGYGVSELPLLQSHTRTASAAATAQGHSDTSSSSGALSYLVVIPHYCTFTCMGIGAETNPPATALSVVLLLGYFNSAVNPILYPVLNRNFRRAYEELLCCMGLAWRHMSTTIFVSLQKRVPSF</sequence>
<evidence type="ECO:0000256" key="7">
    <source>
        <dbReference type="ARBA" id="ARBA00023170"/>
    </source>
</evidence>
<evidence type="ECO:0000256" key="10">
    <source>
        <dbReference type="SAM" id="Phobius"/>
    </source>
</evidence>
<dbReference type="Ensembl" id="ENSOTST00005005651.2">
    <property type="protein sequence ID" value="ENSOTSP00005005072.1"/>
    <property type="gene ID" value="ENSOTSG00005002923.2"/>
</dbReference>
<keyword evidence="14" id="KW-1185">Reference proteome</keyword>
<dbReference type="GO" id="GO:0043410">
    <property type="term" value="P:positive regulation of MAPK cascade"/>
    <property type="evidence" value="ECO:0007669"/>
    <property type="project" value="TreeGrafter"/>
</dbReference>
<keyword evidence="7 9" id="KW-0675">Receptor</keyword>
<feature type="domain" description="G-protein coupled receptors family 1 profile" evidence="12">
    <location>
        <begin position="1"/>
        <end position="65"/>
    </location>
</feature>
<organism evidence="13 14">
    <name type="scientific">Oncorhynchus tshawytscha</name>
    <name type="common">Chinook salmon</name>
    <name type="synonym">Salmo tshawytscha</name>
    <dbReference type="NCBI Taxonomy" id="74940"/>
    <lineage>
        <taxon>Eukaryota</taxon>
        <taxon>Metazoa</taxon>
        <taxon>Chordata</taxon>
        <taxon>Craniata</taxon>
        <taxon>Vertebrata</taxon>
        <taxon>Euteleostomi</taxon>
        <taxon>Actinopterygii</taxon>
        <taxon>Neopterygii</taxon>
        <taxon>Teleostei</taxon>
        <taxon>Protacanthopterygii</taxon>
        <taxon>Salmoniformes</taxon>
        <taxon>Salmonidae</taxon>
        <taxon>Salmoninae</taxon>
        <taxon>Oncorhynchus</taxon>
    </lineage>
</organism>
<reference evidence="13" key="2">
    <citation type="submission" date="2025-09" db="UniProtKB">
        <authorList>
            <consortium name="Ensembl"/>
        </authorList>
    </citation>
    <scope>IDENTIFICATION</scope>
</reference>
<evidence type="ECO:0000256" key="3">
    <source>
        <dbReference type="ARBA" id="ARBA00022692"/>
    </source>
</evidence>
<dbReference type="PROSITE" id="PS50262">
    <property type="entry name" value="G_PROTEIN_RECEP_F1_2"/>
    <property type="match status" value="1"/>
</dbReference>
<evidence type="ECO:0000256" key="11">
    <source>
        <dbReference type="SAM" id="SignalP"/>
    </source>
</evidence>
<feature type="transmembrane region" description="Helical" evidence="10">
    <location>
        <begin position="202"/>
        <end position="222"/>
    </location>
</feature>
<evidence type="ECO:0000256" key="8">
    <source>
        <dbReference type="ARBA" id="ARBA00023224"/>
    </source>
</evidence>
<feature type="transmembrane region" description="Helical" evidence="10">
    <location>
        <begin position="34"/>
        <end position="54"/>
    </location>
</feature>
<dbReference type="GO" id="GO:0004930">
    <property type="term" value="F:G protein-coupled receptor activity"/>
    <property type="evidence" value="ECO:0007669"/>
    <property type="project" value="UniProtKB-KW"/>
</dbReference>
<dbReference type="AlphaFoldDB" id="A0A8C8C9S8"/>
<dbReference type="GO" id="GO:0005886">
    <property type="term" value="C:plasma membrane"/>
    <property type="evidence" value="ECO:0007669"/>
    <property type="project" value="UniProtKB-SubCell"/>
</dbReference>
<keyword evidence="11" id="KW-0732">Signal</keyword>
<feature type="signal peptide" evidence="11">
    <location>
        <begin position="1"/>
        <end position="24"/>
    </location>
</feature>
<feature type="transmembrane region" description="Helical" evidence="10">
    <location>
        <begin position="176"/>
        <end position="196"/>
    </location>
</feature>
<dbReference type="GO" id="GO:0071880">
    <property type="term" value="P:adenylate cyclase-activating adrenergic receptor signaling pathway"/>
    <property type="evidence" value="ECO:0007669"/>
    <property type="project" value="TreeGrafter"/>
</dbReference>
<evidence type="ECO:0000256" key="1">
    <source>
        <dbReference type="ARBA" id="ARBA00004651"/>
    </source>
</evidence>
<evidence type="ECO:0000256" key="2">
    <source>
        <dbReference type="ARBA" id="ARBA00022475"/>
    </source>
</evidence>
<dbReference type="Pfam" id="PF00001">
    <property type="entry name" value="7tm_1"/>
    <property type="match status" value="1"/>
</dbReference>
<keyword evidence="5 9" id="KW-0297">G-protein coupled receptor</keyword>
<dbReference type="PANTHER" id="PTHR24248">
    <property type="entry name" value="ADRENERGIC RECEPTOR-RELATED G-PROTEIN COUPLED RECEPTOR"/>
    <property type="match status" value="1"/>
</dbReference>
<evidence type="ECO:0000313" key="13">
    <source>
        <dbReference type="Ensembl" id="ENSOTSP00005005072.1"/>
    </source>
</evidence>
<dbReference type="PANTHER" id="PTHR24248:SF163">
    <property type="entry name" value="HISTAMINE H2 RECEPTOR-LIKE"/>
    <property type="match status" value="1"/>
</dbReference>
<comment type="subcellular location">
    <subcellularLocation>
        <location evidence="1">Cell membrane</location>
        <topology evidence="1">Multi-pass membrane protein</topology>
    </subcellularLocation>
</comment>
<dbReference type="Gene3D" id="1.20.1070.10">
    <property type="entry name" value="Rhodopsin 7-helix transmembrane proteins"/>
    <property type="match status" value="2"/>
</dbReference>
<dbReference type="InterPro" id="IPR017452">
    <property type="entry name" value="GPCR_Rhodpsn_7TM"/>
</dbReference>
<evidence type="ECO:0000256" key="6">
    <source>
        <dbReference type="ARBA" id="ARBA00023136"/>
    </source>
</evidence>
<evidence type="ECO:0000259" key="12">
    <source>
        <dbReference type="PROSITE" id="PS50262"/>
    </source>
</evidence>
<protein>
    <submittedName>
        <fullName evidence="13">Histamine receptor H2b</fullName>
    </submittedName>
</protein>
<keyword evidence="8 9" id="KW-0807">Transducer</keyword>
<evidence type="ECO:0000256" key="9">
    <source>
        <dbReference type="RuleBase" id="RU000688"/>
    </source>
</evidence>
<keyword evidence="3 9" id="KW-0812">Transmembrane</keyword>
<evidence type="ECO:0000256" key="4">
    <source>
        <dbReference type="ARBA" id="ARBA00022989"/>
    </source>
</evidence>
<reference evidence="13" key="1">
    <citation type="submission" date="2025-08" db="UniProtKB">
        <authorList>
            <consortium name="Ensembl"/>
        </authorList>
    </citation>
    <scope>IDENTIFICATION</scope>
</reference>
<dbReference type="GeneTree" id="ENSGT00940000167565"/>